<gene>
    <name evidence="2" type="ORF">H5410_017412</name>
    <name evidence="1" type="ORF">H5410_028424</name>
</gene>
<dbReference type="Proteomes" id="UP000824120">
    <property type="component" value="Chromosome 3"/>
</dbReference>
<accession>A0A9J5Z646</accession>
<organism evidence="1 3">
    <name type="scientific">Solanum commersonii</name>
    <name type="common">Commerson's wild potato</name>
    <name type="synonym">Commerson's nightshade</name>
    <dbReference type="NCBI Taxonomy" id="4109"/>
    <lineage>
        <taxon>Eukaryota</taxon>
        <taxon>Viridiplantae</taxon>
        <taxon>Streptophyta</taxon>
        <taxon>Embryophyta</taxon>
        <taxon>Tracheophyta</taxon>
        <taxon>Spermatophyta</taxon>
        <taxon>Magnoliopsida</taxon>
        <taxon>eudicotyledons</taxon>
        <taxon>Gunneridae</taxon>
        <taxon>Pentapetalae</taxon>
        <taxon>asterids</taxon>
        <taxon>lamiids</taxon>
        <taxon>Solanales</taxon>
        <taxon>Solanaceae</taxon>
        <taxon>Solanoideae</taxon>
        <taxon>Solaneae</taxon>
        <taxon>Solanum</taxon>
    </lineage>
</organism>
<dbReference type="Proteomes" id="UP000824120">
    <property type="component" value="Chromosome 5"/>
</dbReference>
<evidence type="ECO:0000313" key="1">
    <source>
        <dbReference type="EMBL" id="KAG5606932.1"/>
    </source>
</evidence>
<reference evidence="1 3" key="1">
    <citation type="submission" date="2020-09" db="EMBL/GenBank/DDBJ databases">
        <title>De no assembly of potato wild relative species, Solanum commersonii.</title>
        <authorList>
            <person name="Cho K."/>
        </authorList>
    </citation>
    <scope>NUCLEOTIDE SEQUENCE [LARGE SCALE GENOMIC DNA]</scope>
    <source>
        <strain evidence="1">LZ3.2</strain>
        <tissue evidence="1">Leaf</tissue>
    </source>
</reference>
<dbReference type="EMBL" id="JACXVP010000005">
    <property type="protein sequence ID" value="KAG5606932.1"/>
    <property type="molecule type" value="Genomic_DNA"/>
</dbReference>
<dbReference type="AlphaFoldDB" id="A0A9J5Z646"/>
<evidence type="ECO:0000313" key="2">
    <source>
        <dbReference type="EMBL" id="KAG5617588.1"/>
    </source>
</evidence>
<evidence type="ECO:0000313" key="3">
    <source>
        <dbReference type="Proteomes" id="UP000824120"/>
    </source>
</evidence>
<name>A0A9J5Z646_SOLCO</name>
<dbReference type="EMBL" id="JACXVP010000003">
    <property type="protein sequence ID" value="KAG5617588.1"/>
    <property type="molecule type" value="Genomic_DNA"/>
</dbReference>
<proteinExistence type="predicted"/>
<comment type="caution">
    <text evidence="1">The sequence shown here is derived from an EMBL/GenBank/DDBJ whole genome shotgun (WGS) entry which is preliminary data.</text>
</comment>
<keyword evidence="3" id="KW-1185">Reference proteome</keyword>
<sequence>MRWNDSAARELVNWELEKMHSLSIELCLWQSHKLCKSQDHFYILWEFHHSHLRKEGCTNNRFKARGGYRL</sequence>
<protein>
    <submittedName>
        <fullName evidence="1">Uncharacterized protein</fullName>
    </submittedName>
</protein>